<dbReference type="Proteomes" id="UP000001747">
    <property type="component" value="Chromosome"/>
</dbReference>
<organism evidence="2 3">
    <name type="scientific">Saccharolobus islandicus (strain L.S.2.15 / Lassen #1)</name>
    <name type="common">Sulfolobus islandicus</name>
    <dbReference type="NCBI Taxonomy" id="429572"/>
    <lineage>
        <taxon>Archaea</taxon>
        <taxon>Thermoproteota</taxon>
        <taxon>Thermoprotei</taxon>
        <taxon>Sulfolobales</taxon>
        <taxon>Sulfolobaceae</taxon>
        <taxon>Saccharolobus</taxon>
    </lineage>
</organism>
<dbReference type="KEGG" id="sis:LS215_2614"/>
<keyword evidence="1" id="KW-0812">Transmembrane</keyword>
<proteinExistence type="predicted"/>
<dbReference type="EMBL" id="CP001399">
    <property type="protein sequence ID" value="ACP36564.1"/>
    <property type="molecule type" value="Genomic_DNA"/>
</dbReference>
<keyword evidence="1" id="KW-1133">Transmembrane helix</keyword>
<name>C3MLT0_SACI2</name>
<accession>C3MLT0</accession>
<evidence type="ECO:0000313" key="3">
    <source>
        <dbReference type="Proteomes" id="UP000001747"/>
    </source>
</evidence>
<dbReference type="RefSeq" id="WP_012714444.1">
    <property type="nucleotide sequence ID" value="NC_012589.1"/>
</dbReference>
<evidence type="ECO:0000313" key="2">
    <source>
        <dbReference type="EMBL" id="ACP36564.1"/>
    </source>
</evidence>
<dbReference type="OrthoDB" id="40639at2157"/>
<sequence length="113" mass="12555">MNIWLVSAGIAILQTLLGNIIVFYNSPYLLLLHVFVAIILLALVIYGYFRVKLQMEKRILAGNIGLIVITGALGYLYTINASPIISIIHLLLAIGIVSNFSVLYGFERGQKYK</sequence>
<gene>
    <name evidence="2" type="ordered locus">LS215_2614</name>
</gene>
<keyword evidence="1" id="KW-0472">Membrane</keyword>
<protein>
    <submittedName>
        <fullName evidence="2">Uncharacterized protein</fullName>
    </submittedName>
</protein>
<feature type="transmembrane region" description="Helical" evidence="1">
    <location>
        <begin position="28"/>
        <end position="48"/>
    </location>
</feature>
<dbReference type="GeneID" id="7796707"/>
<evidence type="ECO:0000256" key="1">
    <source>
        <dbReference type="SAM" id="Phobius"/>
    </source>
</evidence>
<feature type="transmembrane region" description="Helical" evidence="1">
    <location>
        <begin position="60"/>
        <end position="78"/>
    </location>
</feature>
<reference evidence="2 3" key="1">
    <citation type="journal article" date="2009" name="Proc. Natl. Acad. Sci. U.S.A.">
        <title>Biogeography of the Sulfolobus islandicus pan-genome.</title>
        <authorList>
            <person name="Reno M.L."/>
            <person name="Held N.L."/>
            <person name="Fields C.J."/>
            <person name="Burke P.V."/>
            <person name="Whitaker R.J."/>
        </authorList>
    </citation>
    <scope>NUCLEOTIDE SEQUENCE [LARGE SCALE GENOMIC DNA]</scope>
    <source>
        <strain evidence="3">L.S.2.15 / Lassen #1</strain>
    </source>
</reference>
<dbReference type="HOGENOM" id="CLU_2177926_0_0_2"/>
<feature type="transmembrane region" description="Helical" evidence="1">
    <location>
        <begin position="84"/>
        <end position="106"/>
    </location>
</feature>
<dbReference type="AlphaFoldDB" id="C3MLT0"/>